<sequence length="47" mass="5598">MFLILNHLVKPMLESDGPMIFFNSEYFLSYSFFDIALMDFSHLKLFS</sequence>
<protein>
    <submittedName>
        <fullName evidence="1">Uncharacterized protein</fullName>
    </submittedName>
</protein>
<dbReference type="Proteomes" id="UP000018004">
    <property type="component" value="Unassembled WGS sequence"/>
</dbReference>
<keyword evidence="2" id="KW-1185">Reference proteome</keyword>
<dbReference type="EMBL" id="AVGG01000001">
    <property type="protein sequence ID" value="ESU29607.1"/>
    <property type="molecule type" value="Genomic_DNA"/>
</dbReference>
<name>V6STV2_9FLAO</name>
<accession>V6STV2</accession>
<evidence type="ECO:0000313" key="2">
    <source>
        <dbReference type="Proteomes" id="UP000018004"/>
    </source>
</evidence>
<reference evidence="1 2" key="1">
    <citation type="submission" date="2013-08" db="EMBL/GenBank/DDBJ databases">
        <title>Flavobacterium limnosediminis JC2902 genome sequencing.</title>
        <authorList>
            <person name="Lee K."/>
            <person name="Yi H."/>
            <person name="Park S."/>
            <person name="Chun J."/>
        </authorList>
    </citation>
    <scope>NUCLEOTIDE SEQUENCE [LARGE SCALE GENOMIC DNA]</scope>
    <source>
        <strain evidence="1 2">JC2902</strain>
    </source>
</reference>
<dbReference type="PATRIC" id="fig|1341181.4.peg.74"/>
<proteinExistence type="predicted"/>
<gene>
    <name evidence="1" type="ORF">FLJC2902T_00770</name>
</gene>
<dbReference type="AlphaFoldDB" id="V6STV2"/>
<evidence type="ECO:0000313" key="1">
    <source>
        <dbReference type="EMBL" id="ESU29607.1"/>
    </source>
</evidence>
<comment type="caution">
    <text evidence="1">The sequence shown here is derived from an EMBL/GenBank/DDBJ whole genome shotgun (WGS) entry which is preliminary data.</text>
</comment>
<organism evidence="1 2">
    <name type="scientific">Flavobacterium limnosediminis JC2902</name>
    <dbReference type="NCBI Taxonomy" id="1341181"/>
    <lineage>
        <taxon>Bacteria</taxon>
        <taxon>Pseudomonadati</taxon>
        <taxon>Bacteroidota</taxon>
        <taxon>Flavobacteriia</taxon>
        <taxon>Flavobacteriales</taxon>
        <taxon>Flavobacteriaceae</taxon>
        <taxon>Flavobacterium</taxon>
    </lineage>
</organism>